<evidence type="ECO:0000313" key="2">
    <source>
        <dbReference type="EMBL" id="CCX33752.1"/>
    </source>
</evidence>
<keyword evidence="1" id="KW-0812">Transmembrane</keyword>
<gene>
    <name evidence="2" type="ORF">PCON_01757</name>
</gene>
<accession>U4LUJ2</accession>
<name>U4LUJ2_PYROM</name>
<dbReference type="EMBL" id="HF936171">
    <property type="protein sequence ID" value="CCX33752.1"/>
    <property type="molecule type" value="Genomic_DNA"/>
</dbReference>
<organism evidence="2 3">
    <name type="scientific">Pyronema omphalodes (strain CBS 100304)</name>
    <name type="common">Pyronema confluens</name>
    <dbReference type="NCBI Taxonomy" id="1076935"/>
    <lineage>
        <taxon>Eukaryota</taxon>
        <taxon>Fungi</taxon>
        <taxon>Dikarya</taxon>
        <taxon>Ascomycota</taxon>
        <taxon>Pezizomycotina</taxon>
        <taxon>Pezizomycetes</taxon>
        <taxon>Pezizales</taxon>
        <taxon>Pyronemataceae</taxon>
        <taxon>Pyronema</taxon>
    </lineage>
</organism>
<keyword evidence="3" id="KW-1185">Reference proteome</keyword>
<sequence length="87" mass="10392">MPAPGLLDFRCLNHRSRWYILYICTFYFGTTYWHIELHIIPKASSRFFNMQGDRDHRVRQFDALRFALCLRAVSPSCFACFLNHPMC</sequence>
<evidence type="ECO:0000256" key="1">
    <source>
        <dbReference type="SAM" id="Phobius"/>
    </source>
</evidence>
<keyword evidence="1" id="KW-1133">Transmembrane helix</keyword>
<dbReference type="AlphaFoldDB" id="U4LUJ2"/>
<feature type="transmembrane region" description="Helical" evidence="1">
    <location>
        <begin position="20"/>
        <end position="40"/>
    </location>
</feature>
<evidence type="ECO:0000313" key="3">
    <source>
        <dbReference type="Proteomes" id="UP000018144"/>
    </source>
</evidence>
<proteinExistence type="predicted"/>
<reference evidence="2 3" key="1">
    <citation type="journal article" date="2013" name="PLoS Genet.">
        <title>The genome and development-dependent transcriptomes of Pyronema confluens: a window into fungal evolution.</title>
        <authorList>
            <person name="Traeger S."/>
            <person name="Altegoer F."/>
            <person name="Freitag M."/>
            <person name="Gabaldon T."/>
            <person name="Kempken F."/>
            <person name="Kumar A."/>
            <person name="Marcet-Houben M."/>
            <person name="Poggeler S."/>
            <person name="Stajich J.E."/>
            <person name="Nowrousian M."/>
        </authorList>
    </citation>
    <scope>NUCLEOTIDE SEQUENCE [LARGE SCALE GENOMIC DNA]</scope>
    <source>
        <strain evidence="3">CBS 100304</strain>
        <tissue evidence="2">Vegetative mycelium</tissue>
    </source>
</reference>
<keyword evidence="1" id="KW-0472">Membrane</keyword>
<dbReference type="Proteomes" id="UP000018144">
    <property type="component" value="Unassembled WGS sequence"/>
</dbReference>
<protein>
    <submittedName>
        <fullName evidence="2">Uncharacterized protein</fullName>
    </submittedName>
</protein>